<keyword evidence="4" id="KW-1185">Reference proteome</keyword>
<keyword evidence="1" id="KW-0732">Signal</keyword>
<feature type="chain" id="PRO_5046876232" description="Ice-binding protein C-terminal domain-containing protein" evidence="1">
    <location>
        <begin position="27"/>
        <end position="198"/>
    </location>
</feature>
<dbReference type="NCBIfam" id="TIGR02595">
    <property type="entry name" value="PEP_CTERM"/>
    <property type="match status" value="1"/>
</dbReference>
<feature type="signal peptide" evidence="1">
    <location>
        <begin position="1"/>
        <end position="26"/>
    </location>
</feature>
<dbReference type="EMBL" id="JABSNM010000023">
    <property type="protein sequence ID" value="NRT58132.1"/>
    <property type="molecule type" value="Genomic_DNA"/>
</dbReference>
<feature type="domain" description="Ice-binding protein C-terminal" evidence="2">
    <location>
        <begin position="167"/>
        <end position="191"/>
    </location>
</feature>
<sequence length="198" mass="20168">MTPTLLKRLPLAAAALLALCAGASQAQSVALTDPTFSAAALGYPLSWSIGSGTPELVGGQLDLDAGDSVYQSFTLSGSGPYTVSFDAAGVGRSRLFLSSSVGLFGTVNPDTLALATSGASLNAVTDWGSTPVHVTYGFNGTAGTSYHLYFSGFGTGVVLDNVAVTAAVPEPETFAMMLAGLGAIGFMSRRRRFDARLG</sequence>
<accession>A0ABX2G9Y7</accession>
<evidence type="ECO:0000313" key="3">
    <source>
        <dbReference type="EMBL" id="NRT58132.1"/>
    </source>
</evidence>
<organism evidence="3 4">
    <name type="scientific">Sphaerotilus uruguayifluvii</name>
    <dbReference type="NCBI Taxonomy" id="2735897"/>
    <lineage>
        <taxon>Bacteria</taxon>
        <taxon>Pseudomonadati</taxon>
        <taxon>Pseudomonadota</taxon>
        <taxon>Betaproteobacteria</taxon>
        <taxon>Burkholderiales</taxon>
        <taxon>Sphaerotilaceae</taxon>
        <taxon>Sphaerotilus</taxon>
    </lineage>
</organism>
<evidence type="ECO:0000259" key="2">
    <source>
        <dbReference type="Pfam" id="PF07589"/>
    </source>
</evidence>
<comment type="caution">
    <text evidence="3">The sequence shown here is derived from an EMBL/GenBank/DDBJ whole genome shotgun (WGS) entry which is preliminary data.</text>
</comment>
<reference evidence="3 4" key="1">
    <citation type="submission" date="2020-05" db="EMBL/GenBank/DDBJ databases">
        <title>Genomic Encyclopedia of Type Strains, Phase IV (KMG-V): Genome sequencing to study the core and pangenomes of soil and plant-associated prokaryotes.</title>
        <authorList>
            <person name="Whitman W."/>
        </authorList>
    </citation>
    <scope>NUCLEOTIDE SEQUENCE [LARGE SCALE GENOMIC DNA]</scope>
    <source>
        <strain evidence="3 4">C29</strain>
    </source>
</reference>
<gene>
    <name evidence="3" type="ORF">HNQ01_003898</name>
</gene>
<dbReference type="Pfam" id="PF07589">
    <property type="entry name" value="PEP-CTERM"/>
    <property type="match status" value="1"/>
</dbReference>
<protein>
    <recommendedName>
        <fullName evidence="2">Ice-binding protein C-terminal domain-containing protein</fullName>
    </recommendedName>
</protein>
<evidence type="ECO:0000256" key="1">
    <source>
        <dbReference type="SAM" id="SignalP"/>
    </source>
</evidence>
<proteinExistence type="predicted"/>
<evidence type="ECO:0000313" key="4">
    <source>
        <dbReference type="Proteomes" id="UP001516061"/>
    </source>
</evidence>
<name>A0ABX2G9Y7_9BURK</name>
<dbReference type="InterPro" id="IPR013424">
    <property type="entry name" value="Ice-binding_C"/>
</dbReference>
<dbReference type="Proteomes" id="UP001516061">
    <property type="component" value="Unassembled WGS sequence"/>
</dbReference>
<dbReference type="RefSeq" id="WP_173807150.1">
    <property type="nucleotide sequence ID" value="NZ_JABSNM010000023.1"/>
</dbReference>